<proteinExistence type="predicted"/>
<dbReference type="Proteomes" id="UP001162992">
    <property type="component" value="Chromosome 19"/>
</dbReference>
<keyword evidence="2" id="KW-1185">Reference proteome</keyword>
<evidence type="ECO:0000313" key="1">
    <source>
        <dbReference type="EMBL" id="KAJ7520674.1"/>
    </source>
</evidence>
<comment type="caution">
    <text evidence="1">The sequence shown here is derived from an EMBL/GenBank/DDBJ whole genome shotgun (WGS) entry which is preliminary data.</text>
</comment>
<accession>A0ACC2AUG3</accession>
<evidence type="ECO:0000313" key="2">
    <source>
        <dbReference type="Proteomes" id="UP001162992"/>
    </source>
</evidence>
<gene>
    <name evidence="1" type="ORF">O6H91_19G016700</name>
</gene>
<organism evidence="1 2">
    <name type="scientific">Diphasiastrum complanatum</name>
    <name type="common">Issler's clubmoss</name>
    <name type="synonym">Lycopodium complanatum</name>
    <dbReference type="NCBI Taxonomy" id="34168"/>
    <lineage>
        <taxon>Eukaryota</taxon>
        <taxon>Viridiplantae</taxon>
        <taxon>Streptophyta</taxon>
        <taxon>Embryophyta</taxon>
        <taxon>Tracheophyta</taxon>
        <taxon>Lycopodiopsida</taxon>
        <taxon>Lycopodiales</taxon>
        <taxon>Lycopodiaceae</taxon>
        <taxon>Lycopodioideae</taxon>
        <taxon>Diphasiastrum</taxon>
    </lineage>
</organism>
<sequence length="477" mass="50919">MKQQQAQPVGFNIRMWGYLPSASPDKAPLLKPTSVFPSLSQSGWKAVCSGGCGFTLAISESGKLYSWSSTEDGQFYQFTGKHQQGCPELICLPTESPFIYAAAGWAHCVAVTDDGEVFTWGWKDCSPNEKLTEKQSSVAFMKNVLEGNAKPAKARPTGTGLQLSGTLQKISIHRHEAANDRLSDEVSKKRKLSVEEVSSPESTNTGDDYNAIAPPSLVLFPQGVNIIKIAAGGRHTLALTDLGHVWGWGYGGEGQLGLGSRMCSIPSPQLIPYVESTSCLLNDGGRNSEGQTLGYVQKIPGKHIVDIACGGRHSVLLTDGGALVTFGWGLYGQCGQGSTDDELSPCYVSSLGGLQVVGVAAGLWHTLCITNTGDVYAFGGNQFGQLGVGGDQAEMFPRLVETSVLEEQNAICVSAGARHSAICTEEGSVFCWGWNKYGQLGLGDIINRDIPSQVPLEERACSVACGWWHTLSLVYAQ</sequence>
<dbReference type="EMBL" id="CM055110">
    <property type="protein sequence ID" value="KAJ7520674.1"/>
    <property type="molecule type" value="Genomic_DNA"/>
</dbReference>
<protein>
    <submittedName>
        <fullName evidence="1">Uncharacterized protein</fullName>
    </submittedName>
</protein>
<reference evidence="2" key="1">
    <citation type="journal article" date="2024" name="Proc. Natl. Acad. Sci. U.S.A.">
        <title>Extraordinary preservation of gene collinearity over three hundred million years revealed in homosporous lycophytes.</title>
        <authorList>
            <person name="Li C."/>
            <person name="Wickell D."/>
            <person name="Kuo L.Y."/>
            <person name="Chen X."/>
            <person name="Nie B."/>
            <person name="Liao X."/>
            <person name="Peng D."/>
            <person name="Ji J."/>
            <person name="Jenkins J."/>
            <person name="Williams M."/>
            <person name="Shu S."/>
            <person name="Plott C."/>
            <person name="Barry K."/>
            <person name="Rajasekar S."/>
            <person name="Grimwood J."/>
            <person name="Han X."/>
            <person name="Sun S."/>
            <person name="Hou Z."/>
            <person name="He W."/>
            <person name="Dai G."/>
            <person name="Sun C."/>
            <person name="Schmutz J."/>
            <person name="Leebens-Mack J.H."/>
            <person name="Li F.W."/>
            <person name="Wang L."/>
        </authorList>
    </citation>
    <scope>NUCLEOTIDE SEQUENCE [LARGE SCALE GENOMIC DNA]</scope>
    <source>
        <strain evidence="2">cv. PW_Plant_1</strain>
    </source>
</reference>
<name>A0ACC2AUG3_DIPCM</name>